<evidence type="ECO:0000256" key="7">
    <source>
        <dbReference type="ARBA" id="ARBA00022605"/>
    </source>
</evidence>
<comment type="catalytic activity">
    <reaction evidence="1 16">
        <text>1-(5-phospho-beta-D-ribosyl)-ATP + diphosphate = 5-phospho-alpha-D-ribose 1-diphosphate + ATP</text>
        <dbReference type="Rhea" id="RHEA:18473"/>
        <dbReference type="ChEBI" id="CHEBI:30616"/>
        <dbReference type="ChEBI" id="CHEBI:33019"/>
        <dbReference type="ChEBI" id="CHEBI:58017"/>
        <dbReference type="ChEBI" id="CHEBI:73183"/>
        <dbReference type="EC" id="2.4.2.17"/>
    </reaction>
</comment>
<dbReference type="Pfam" id="PF01634">
    <property type="entry name" value="HisG"/>
    <property type="match status" value="1"/>
</dbReference>
<feature type="domain" description="Class II Histidinyl-tRNA synthetase (HisRS)-like catalytic core" evidence="18">
    <location>
        <begin position="11"/>
        <end position="315"/>
    </location>
</feature>
<dbReference type="InterPro" id="IPR024893">
    <property type="entry name" value="ATP_PRibTrfase_HisG_short"/>
</dbReference>
<gene>
    <name evidence="16" type="primary">hisG</name>
    <name evidence="15" type="synonym">hisZ</name>
    <name evidence="19" type="ORF">LBCZ_1280</name>
</gene>
<dbReference type="FunFam" id="3.40.190.10:FF:000008">
    <property type="entry name" value="ATP phosphoribosyltransferase"/>
    <property type="match status" value="1"/>
</dbReference>
<dbReference type="InterPro" id="IPR001348">
    <property type="entry name" value="ATP_PRibTrfase_HisG"/>
</dbReference>
<keyword evidence="11 16" id="KW-0067">ATP-binding</keyword>
<keyword evidence="12 16" id="KW-0368">Histidine biosynthesis</keyword>
<evidence type="ECO:0000256" key="5">
    <source>
        <dbReference type="ARBA" id="ARBA00009489"/>
    </source>
</evidence>
<dbReference type="InterPro" id="IPR041715">
    <property type="entry name" value="HisRS-like_core"/>
</dbReference>
<keyword evidence="6 16" id="KW-0963">Cytoplasm</keyword>
<dbReference type="Pfam" id="PF13393">
    <property type="entry name" value="tRNA-synt_His"/>
    <property type="match status" value="1"/>
</dbReference>
<evidence type="ECO:0000256" key="14">
    <source>
        <dbReference type="ARBA" id="ARBA00025246"/>
    </source>
</evidence>
<evidence type="ECO:0000256" key="12">
    <source>
        <dbReference type="ARBA" id="ARBA00023102"/>
    </source>
</evidence>
<sequence>MSNRHLPVGTRDEFGPRAIRKENLIQIMSRHFIDAGFDRVKTPLLEYRDVFQPLTVTGEQPYQMLDDAGETVVMRTDLTLPLARLLSTTNIQPPVHWWYVGDIFRVRKNLSGTYNQITQAGIELIGYASLKAEWACLSEAIRICDDLQVADLTLELSDARFVPQILQALALDPETKQTLQKAFFTKNLSAYERLIEPLADNALYLFLKQWPWLFGPAANVFEQLRQLLPPAFVSDQVARLQATVDFLKEQFPNLNVTLDLTSQPPQSYYTGIFFHAYVPNRREYLFSGGRYDQLMASFQRDLLPAVGLAFDVDALTDTVQEPTASSQTFVYSLPSQWQEAAAVVATTPNARLCLVDSLAEARALAKSRHARLIDLSPQGGHTMTLTIALAKGRTTAQVLPLLSAAGIDCTPLQEKSRRLLFTDDPDFHFVLVKAPDVLTYLNRGTVDIGIVGSDILEEQGHQQFDLLDLRTGRCRFILASTPDFDPYQTSRKRIATKYPHIAQRYFQTQGEDVEMIKIEGSVELAPLTGMADAIVDITETGTTLRENHLKVFATLTPVSTHLVVNRLALKQKKSAIYQLIQALKRVRPQEV</sequence>
<dbReference type="HAMAP" id="MF_01018">
    <property type="entry name" value="HisG_Short"/>
    <property type="match status" value="1"/>
</dbReference>
<accession>A0AAD1ESM8</accession>
<feature type="domain" description="ATP phosphoribosyltransferase catalytic" evidence="17">
    <location>
        <begin position="433"/>
        <end position="584"/>
    </location>
</feature>
<dbReference type="AlphaFoldDB" id="A0AAD1ESM8"/>
<dbReference type="Gene3D" id="3.30.930.10">
    <property type="entry name" value="Bira Bifunctional Protein, Domain 2"/>
    <property type="match status" value="1"/>
</dbReference>
<comment type="function">
    <text evidence="14 15">Required for the first step of histidine biosynthesis. May allow the feedback regulation of ATP phosphoribosyltransferase activity by histidine.</text>
</comment>
<dbReference type="EC" id="2.4.2.17" evidence="16"/>
<dbReference type="GO" id="GO:0003879">
    <property type="term" value="F:ATP phosphoribosyltransferase activity"/>
    <property type="evidence" value="ECO:0007669"/>
    <property type="project" value="UniProtKB-UniRule"/>
</dbReference>
<evidence type="ECO:0000256" key="15">
    <source>
        <dbReference type="HAMAP-Rule" id="MF_00125"/>
    </source>
</evidence>
<dbReference type="GO" id="GO:0005524">
    <property type="term" value="F:ATP binding"/>
    <property type="evidence" value="ECO:0007669"/>
    <property type="project" value="UniProtKB-KW"/>
</dbReference>
<dbReference type="CDD" id="cd00773">
    <property type="entry name" value="HisRS-like_core"/>
    <property type="match status" value="1"/>
</dbReference>
<dbReference type="GO" id="GO:0140096">
    <property type="term" value="F:catalytic activity, acting on a protein"/>
    <property type="evidence" value="ECO:0007669"/>
    <property type="project" value="UniProtKB-ARBA"/>
</dbReference>
<dbReference type="PROSITE" id="PS01316">
    <property type="entry name" value="ATP_P_PHORIBOSYLTR"/>
    <property type="match status" value="1"/>
</dbReference>
<evidence type="ECO:0000259" key="18">
    <source>
        <dbReference type="Pfam" id="PF13393"/>
    </source>
</evidence>
<comment type="similarity">
    <text evidence="5 16">Belongs to the ATP phosphoribosyltransferase family. Short subfamily.</text>
</comment>
<evidence type="ECO:0000256" key="6">
    <source>
        <dbReference type="ARBA" id="ARBA00022490"/>
    </source>
</evidence>
<dbReference type="Gene3D" id="3.40.190.10">
    <property type="entry name" value="Periplasmic binding protein-like II"/>
    <property type="match status" value="2"/>
</dbReference>
<evidence type="ECO:0000256" key="16">
    <source>
        <dbReference type="HAMAP-Rule" id="MF_01018"/>
    </source>
</evidence>
<dbReference type="SUPFAM" id="SSF55681">
    <property type="entry name" value="Class II aaRS and biotin synthetases"/>
    <property type="match status" value="1"/>
</dbReference>
<dbReference type="NCBIfam" id="TIGR00070">
    <property type="entry name" value="hisG"/>
    <property type="match status" value="1"/>
</dbReference>
<proteinExistence type="inferred from homology"/>
<dbReference type="PANTHER" id="PTHR21403:SF8">
    <property type="entry name" value="ATP PHOSPHORIBOSYLTRANSFERASE"/>
    <property type="match status" value="1"/>
</dbReference>
<dbReference type="InterPro" id="IPR045864">
    <property type="entry name" value="aa-tRNA-synth_II/BPL/LPL"/>
</dbReference>
<dbReference type="InterPro" id="IPR013820">
    <property type="entry name" value="ATP_PRibTrfase_cat"/>
</dbReference>
<dbReference type="CDD" id="cd13595">
    <property type="entry name" value="PBP2_HisGs"/>
    <property type="match status" value="1"/>
</dbReference>
<evidence type="ECO:0000256" key="9">
    <source>
        <dbReference type="ARBA" id="ARBA00022679"/>
    </source>
</evidence>
<dbReference type="HAMAP" id="MF_00125">
    <property type="entry name" value="HisZ"/>
    <property type="match status" value="1"/>
</dbReference>
<reference evidence="19 20" key="1">
    <citation type="journal article" date="2013" name="PLoS ONE">
        <title>Genomic Adaptation of the Lactobacillus casei Group.</title>
        <authorList>
            <person name="Toh H."/>
            <person name="Oshima K."/>
            <person name="Nakano A."/>
            <person name="Takahata M."/>
            <person name="Murakami M."/>
            <person name="Takaki T."/>
            <person name="Nishiyama H."/>
            <person name="Igimi S."/>
            <person name="Hattori M."/>
            <person name="Morita H."/>
        </authorList>
    </citation>
    <scope>NUCLEOTIDE SEQUENCE [LARGE SCALE GENOMIC DNA]</scope>
    <source>
        <strain evidence="19 20">ATCC 393</strain>
    </source>
</reference>
<organism evidence="19 20">
    <name type="scientific">Lacticaseibacillus casei DSM 20011 = JCM 1134 = ATCC 393</name>
    <dbReference type="NCBI Taxonomy" id="1423732"/>
    <lineage>
        <taxon>Bacteria</taxon>
        <taxon>Bacillati</taxon>
        <taxon>Bacillota</taxon>
        <taxon>Bacilli</taxon>
        <taxon>Lactobacillales</taxon>
        <taxon>Lactobacillaceae</taxon>
        <taxon>Lacticaseibacillus</taxon>
    </lineage>
</organism>
<comment type="domain">
    <text evidence="16">Lacks the C-terminal regulatory region which is replaced by HisZ.</text>
</comment>
<protein>
    <recommendedName>
        <fullName evidence="15 16">Multifunctional fusion protein</fullName>
    </recommendedName>
    <domain>
        <recommendedName>
            <fullName evidence="16">ATP phosphoribosyltransferase</fullName>
            <shortName evidence="16">ATP-PRT</shortName>
            <shortName evidence="16">ATP-PRTase</shortName>
            <ecNumber evidence="16">2.4.2.17</ecNumber>
        </recommendedName>
    </domain>
    <domain>
        <recommendedName>
            <fullName evidence="15">ATP phosphoribosyltransferase regulatory subunit</fullName>
        </recommendedName>
    </domain>
</protein>
<keyword evidence="10 16" id="KW-0547">Nucleotide-binding</keyword>
<dbReference type="InterPro" id="IPR018198">
    <property type="entry name" value="ATP_PRibTrfase_CS"/>
</dbReference>
<comment type="subcellular location">
    <subcellularLocation>
        <location evidence="2 16">Cytoplasm</location>
    </subcellularLocation>
</comment>
<dbReference type="SUPFAM" id="SSF53850">
    <property type="entry name" value="Periplasmic binding protein-like II"/>
    <property type="match status" value="1"/>
</dbReference>
<evidence type="ECO:0000256" key="10">
    <source>
        <dbReference type="ARBA" id="ARBA00022741"/>
    </source>
</evidence>
<dbReference type="PANTHER" id="PTHR21403">
    <property type="entry name" value="ATP PHOSPHORIBOSYLTRANSFERASE ATP-PRTASE"/>
    <property type="match status" value="1"/>
</dbReference>
<name>A0AAD1ESM8_LACCA</name>
<evidence type="ECO:0000313" key="20">
    <source>
        <dbReference type="Proteomes" id="UP000015560"/>
    </source>
</evidence>
<evidence type="ECO:0000256" key="11">
    <source>
        <dbReference type="ARBA" id="ARBA00022840"/>
    </source>
</evidence>
<comment type="subunit">
    <text evidence="16">Heteromultimer composed of HisG and HisZ subunits.</text>
</comment>
<keyword evidence="7 16" id="KW-0028">Amino-acid biosynthesis</keyword>
<evidence type="ECO:0000256" key="4">
    <source>
        <dbReference type="ARBA" id="ARBA00005539"/>
    </source>
</evidence>
<comment type="pathway">
    <text evidence="3 16">Amino-acid biosynthesis; L-histidine biosynthesis; L-histidine from 5-phospho-alpha-D-ribose 1-diphosphate: step 1/9.</text>
</comment>
<evidence type="ECO:0000256" key="2">
    <source>
        <dbReference type="ARBA" id="ARBA00004496"/>
    </source>
</evidence>
<comment type="similarity">
    <text evidence="4 15">Belongs to the class-II aminoacyl-tRNA synthetase family. HisZ subfamily.</text>
</comment>
<evidence type="ECO:0000256" key="1">
    <source>
        <dbReference type="ARBA" id="ARBA00000915"/>
    </source>
</evidence>
<evidence type="ECO:0000256" key="13">
    <source>
        <dbReference type="ARBA" id="ARBA00024861"/>
    </source>
</evidence>
<dbReference type="Proteomes" id="UP000015560">
    <property type="component" value="Chromosome"/>
</dbReference>
<comment type="function">
    <text evidence="13 16">Catalyzes the condensation of ATP and 5-phosphoribose 1-diphosphate to form N'-(5'-phosphoribosyl)-ATP (PR-ATP). Has a crucial role in the pathway because the rate of histidine biosynthesis seems to be controlled primarily by regulation of HisG enzymatic activity.</text>
</comment>
<evidence type="ECO:0000313" key="19">
    <source>
        <dbReference type="EMBL" id="BAN74448.1"/>
    </source>
</evidence>
<dbReference type="GO" id="GO:0000105">
    <property type="term" value="P:L-histidine biosynthetic process"/>
    <property type="evidence" value="ECO:0007669"/>
    <property type="project" value="UniProtKB-UniRule"/>
</dbReference>
<evidence type="ECO:0000256" key="8">
    <source>
        <dbReference type="ARBA" id="ARBA00022676"/>
    </source>
</evidence>
<dbReference type="EMBL" id="AP012544">
    <property type="protein sequence ID" value="BAN74448.1"/>
    <property type="molecule type" value="Genomic_DNA"/>
</dbReference>
<dbReference type="InterPro" id="IPR004517">
    <property type="entry name" value="HisZ"/>
</dbReference>
<dbReference type="GO" id="GO:0005737">
    <property type="term" value="C:cytoplasm"/>
    <property type="evidence" value="ECO:0007669"/>
    <property type="project" value="UniProtKB-SubCell"/>
</dbReference>
<evidence type="ECO:0000256" key="3">
    <source>
        <dbReference type="ARBA" id="ARBA00004667"/>
    </source>
</evidence>
<keyword evidence="9 16" id="KW-0808">Transferase</keyword>
<keyword evidence="8 16" id="KW-0328">Glycosyltransferase</keyword>
<comment type="miscellaneous">
    <text evidence="15">This function is generally fulfilled by the C-terminal part of HisG, which is missing in some bacteria such as this one.</text>
</comment>
<evidence type="ECO:0000259" key="17">
    <source>
        <dbReference type="Pfam" id="PF01634"/>
    </source>
</evidence>